<feature type="compositionally biased region" description="Polar residues" evidence="1">
    <location>
        <begin position="89"/>
        <end position="102"/>
    </location>
</feature>
<comment type="caution">
    <text evidence="2">The sequence shown here is derived from an EMBL/GenBank/DDBJ whole genome shotgun (WGS) entry which is preliminary data.</text>
</comment>
<dbReference type="EMBL" id="JATAAI010000020">
    <property type="protein sequence ID" value="KAK1738558.1"/>
    <property type="molecule type" value="Genomic_DNA"/>
</dbReference>
<evidence type="ECO:0000313" key="3">
    <source>
        <dbReference type="Proteomes" id="UP001224775"/>
    </source>
</evidence>
<accession>A0AAD8Y3K6</accession>
<proteinExistence type="predicted"/>
<evidence type="ECO:0000256" key="1">
    <source>
        <dbReference type="SAM" id="MobiDB-lite"/>
    </source>
</evidence>
<dbReference type="AlphaFoldDB" id="A0AAD8Y3K6"/>
<feature type="compositionally biased region" description="Polar residues" evidence="1">
    <location>
        <begin position="19"/>
        <end position="30"/>
    </location>
</feature>
<feature type="compositionally biased region" description="Low complexity" evidence="1">
    <location>
        <begin position="191"/>
        <end position="205"/>
    </location>
</feature>
<sequence>MKIFSTPALLAIASANINPTHGNLFKSDTISLRRKKAKASKTSSTEAPSNEPSEGPSLNPTISDSPSIHPSLRPSSSSDPSHEPSSTPTQLPSLQPSASNVPTGGPSLSRSPSLEPSLSILPTQKSSGDEPSGGPSLNPTISDSPSDKPSQMPSLSKDPSNEPSLEPSFSSTESNSPSFEPTESKFPTGGPTLSRSPSLEPSLSILPTSSGQISYQSVGYGTCVGFNGSTTYASNRVYPLSYPVDDCASACKSCESGLSGGSAIPGAINMFRGFHYDSQCGVCECLFDKGVTYSGDGECAVNVISVGTGRGPIGGVVTPAPANQFRECYSFN</sequence>
<organism evidence="2 3">
    <name type="scientific">Skeletonema marinoi</name>
    <dbReference type="NCBI Taxonomy" id="267567"/>
    <lineage>
        <taxon>Eukaryota</taxon>
        <taxon>Sar</taxon>
        <taxon>Stramenopiles</taxon>
        <taxon>Ochrophyta</taxon>
        <taxon>Bacillariophyta</taxon>
        <taxon>Coscinodiscophyceae</taxon>
        <taxon>Thalassiosirophycidae</taxon>
        <taxon>Thalassiosirales</taxon>
        <taxon>Skeletonemataceae</taxon>
        <taxon>Skeletonema</taxon>
        <taxon>Skeletonema marinoi-dohrnii complex</taxon>
    </lineage>
</organism>
<feature type="compositionally biased region" description="Low complexity" evidence="1">
    <location>
        <begin position="65"/>
        <end position="88"/>
    </location>
</feature>
<evidence type="ECO:0000313" key="2">
    <source>
        <dbReference type="EMBL" id="KAK1738558.1"/>
    </source>
</evidence>
<keyword evidence="3" id="KW-1185">Reference proteome</keyword>
<gene>
    <name evidence="2" type="ORF">QTG54_010588</name>
</gene>
<feature type="compositionally biased region" description="Low complexity" evidence="1">
    <location>
        <begin position="162"/>
        <end position="181"/>
    </location>
</feature>
<name>A0AAD8Y3K6_9STRA</name>
<dbReference type="Proteomes" id="UP001224775">
    <property type="component" value="Unassembled WGS sequence"/>
</dbReference>
<feature type="region of interest" description="Disordered" evidence="1">
    <location>
        <begin position="19"/>
        <end position="205"/>
    </location>
</feature>
<protein>
    <submittedName>
        <fullName evidence="2">Uncharacterized protein</fullName>
    </submittedName>
</protein>
<feature type="compositionally biased region" description="Low complexity" evidence="1">
    <location>
        <begin position="106"/>
        <end position="122"/>
    </location>
</feature>
<reference evidence="2" key="1">
    <citation type="submission" date="2023-06" db="EMBL/GenBank/DDBJ databases">
        <title>Survivors Of The Sea: Transcriptome response of Skeletonema marinoi to long-term dormancy.</title>
        <authorList>
            <person name="Pinder M.I.M."/>
            <person name="Kourtchenko O."/>
            <person name="Robertson E.K."/>
            <person name="Larsson T."/>
            <person name="Maumus F."/>
            <person name="Osuna-Cruz C.M."/>
            <person name="Vancaester E."/>
            <person name="Stenow R."/>
            <person name="Vandepoele K."/>
            <person name="Ploug H."/>
            <person name="Bruchert V."/>
            <person name="Godhe A."/>
            <person name="Topel M."/>
        </authorList>
    </citation>
    <scope>NUCLEOTIDE SEQUENCE</scope>
    <source>
        <strain evidence="2">R05AC</strain>
    </source>
</reference>
<feature type="compositionally biased region" description="Polar residues" evidence="1">
    <location>
        <begin position="46"/>
        <end position="64"/>
    </location>
</feature>
<feature type="compositionally biased region" description="Polar residues" evidence="1">
    <location>
        <begin position="135"/>
        <end position="158"/>
    </location>
</feature>